<keyword evidence="2" id="KW-1185">Reference proteome</keyword>
<dbReference type="Proteomes" id="UP000290809">
    <property type="component" value="Unassembled WGS sequence"/>
</dbReference>
<gene>
    <name evidence="1" type="ORF">DC041_0001360</name>
</gene>
<sequence length="48" mass="5552">MILNLVSYLIPGFIVLRTYSALNVQLSMMHLKFDHLCEDLKQGNIINM</sequence>
<name>A0A430QKM0_SCHBO</name>
<proteinExistence type="predicted"/>
<comment type="caution">
    <text evidence="1">The sequence shown here is derived from an EMBL/GenBank/DDBJ whole genome shotgun (WGS) entry which is preliminary data.</text>
</comment>
<dbReference type="AlphaFoldDB" id="A0A430QKM0"/>
<evidence type="ECO:0000313" key="2">
    <source>
        <dbReference type="Proteomes" id="UP000290809"/>
    </source>
</evidence>
<accession>A0A430QKM0</accession>
<organism evidence="1 2">
    <name type="scientific">Schistosoma bovis</name>
    <name type="common">Blood fluke</name>
    <dbReference type="NCBI Taxonomy" id="6184"/>
    <lineage>
        <taxon>Eukaryota</taxon>
        <taxon>Metazoa</taxon>
        <taxon>Spiralia</taxon>
        <taxon>Lophotrochozoa</taxon>
        <taxon>Platyhelminthes</taxon>
        <taxon>Trematoda</taxon>
        <taxon>Digenea</taxon>
        <taxon>Strigeidida</taxon>
        <taxon>Schistosomatoidea</taxon>
        <taxon>Schistosomatidae</taxon>
        <taxon>Schistosoma</taxon>
    </lineage>
</organism>
<reference evidence="1 2" key="1">
    <citation type="journal article" date="2019" name="PLoS Pathog.">
        <title>Genome sequence of the bovine parasite Schistosoma bovis Tanzania.</title>
        <authorList>
            <person name="Oey H."/>
            <person name="Zakrzewski M."/>
            <person name="Gobert G."/>
            <person name="Gravermann K."/>
            <person name="Stoye J."/>
            <person name="Jones M."/>
            <person name="Mcmanus D."/>
            <person name="Krause L."/>
        </authorList>
    </citation>
    <scope>NUCLEOTIDE SEQUENCE [LARGE SCALE GENOMIC DNA]</scope>
    <source>
        <strain evidence="1 2">TAN1997</strain>
    </source>
</reference>
<dbReference type="EMBL" id="QMKO01001599">
    <property type="protein sequence ID" value="RTG88219.1"/>
    <property type="molecule type" value="Genomic_DNA"/>
</dbReference>
<protein>
    <submittedName>
        <fullName evidence="1">Uncharacterized protein</fullName>
    </submittedName>
</protein>
<evidence type="ECO:0000313" key="1">
    <source>
        <dbReference type="EMBL" id="RTG88219.1"/>
    </source>
</evidence>